<sequence length="149" mass="17096">MASIQRASVSSGSEGGEPAKVDDRKRKRMISNRESARRSRMRKQKLLEDLTEEVNRLQSSNKEIVQSIKTKEDAYSKMESANNILRAQTTELADRLQSLNSIINRAEEVNGKGNGFFYQISQISDPLMNPWQQNYPFYPLMPSPNMFLH</sequence>
<dbReference type="CDD" id="cd14702">
    <property type="entry name" value="bZIP_plant_GBF1"/>
    <property type="match status" value="1"/>
</dbReference>
<dbReference type="PROSITE" id="PS00036">
    <property type="entry name" value="BZIP_BASIC"/>
    <property type="match status" value="1"/>
</dbReference>
<dbReference type="GO" id="GO:0000976">
    <property type="term" value="F:transcription cis-regulatory region binding"/>
    <property type="evidence" value="ECO:0007669"/>
    <property type="project" value="TreeGrafter"/>
</dbReference>
<feature type="region of interest" description="Disordered" evidence="6">
    <location>
        <begin position="1"/>
        <end position="43"/>
    </location>
</feature>
<accession>A0AAV1VT63</accession>
<evidence type="ECO:0000313" key="8">
    <source>
        <dbReference type="EMBL" id="CAL0300215.1"/>
    </source>
</evidence>
<keyword evidence="2" id="KW-0805">Transcription regulation</keyword>
<dbReference type="EMBL" id="CAXHTB010000001">
    <property type="protein sequence ID" value="CAL0300215.1"/>
    <property type="molecule type" value="Genomic_DNA"/>
</dbReference>
<dbReference type="GO" id="GO:0045893">
    <property type="term" value="P:positive regulation of DNA-templated transcription"/>
    <property type="evidence" value="ECO:0007669"/>
    <property type="project" value="TreeGrafter"/>
</dbReference>
<name>A0AAV1VT63_LUPLU</name>
<dbReference type="GO" id="GO:0003700">
    <property type="term" value="F:DNA-binding transcription factor activity"/>
    <property type="evidence" value="ECO:0007669"/>
    <property type="project" value="InterPro"/>
</dbReference>
<reference evidence="8 9" key="1">
    <citation type="submission" date="2024-03" db="EMBL/GenBank/DDBJ databases">
        <authorList>
            <person name="Martinez-Hernandez J."/>
        </authorList>
    </citation>
    <scope>NUCLEOTIDE SEQUENCE [LARGE SCALE GENOMIC DNA]</scope>
</reference>
<dbReference type="PANTHER" id="PTHR45764:SF34">
    <property type="entry name" value="BZIP TRANSCRIPTION FACTOR 53"/>
    <property type="match status" value="1"/>
</dbReference>
<dbReference type="FunFam" id="1.20.5.170:FF:000020">
    <property type="entry name" value="BZIP transcription factor"/>
    <property type="match status" value="1"/>
</dbReference>
<gene>
    <name evidence="8" type="ORF">LLUT_LOCUS1275</name>
</gene>
<evidence type="ECO:0000313" key="9">
    <source>
        <dbReference type="Proteomes" id="UP001497480"/>
    </source>
</evidence>
<evidence type="ECO:0000256" key="1">
    <source>
        <dbReference type="ARBA" id="ARBA00004123"/>
    </source>
</evidence>
<dbReference type="Pfam" id="PF00170">
    <property type="entry name" value="bZIP_1"/>
    <property type="match status" value="1"/>
</dbReference>
<dbReference type="SUPFAM" id="SSF57959">
    <property type="entry name" value="Leucine zipper domain"/>
    <property type="match status" value="1"/>
</dbReference>
<feature type="compositionally biased region" description="Polar residues" evidence="6">
    <location>
        <begin position="1"/>
        <end position="12"/>
    </location>
</feature>
<keyword evidence="9" id="KW-1185">Reference proteome</keyword>
<proteinExistence type="predicted"/>
<evidence type="ECO:0000256" key="2">
    <source>
        <dbReference type="ARBA" id="ARBA00023015"/>
    </source>
</evidence>
<dbReference type="InterPro" id="IPR004827">
    <property type="entry name" value="bZIP"/>
</dbReference>
<dbReference type="InterPro" id="IPR045314">
    <property type="entry name" value="bZIP_plant_GBF1"/>
</dbReference>
<evidence type="ECO:0000259" key="7">
    <source>
        <dbReference type="PROSITE" id="PS50217"/>
    </source>
</evidence>
<evidence type="ECO:0000256" key="6">
    <source>
        <dbReference type="SAM" id="MobiDB-lite"/>
    </source>
</evidence>
<dbReference type="GO" id="GO:0005634">
    <property type="term" value="C:nucleus"/>
    <property type="evidence" value="ECO:0007669"/>
    <property type="project" value="UniProtKB-SubCell"/>
</dbReference>
<evidence type="ECO:0000256" key="3">
    <source>
        <dbReference type="ARBA" id="ARBA00023125"/>
    </source>
</evidence>
<dbReference type="InterPro" id="IPR046347">
    <property type="entry name" value="bZIP_sf"/>
</dbReference>
<protein>
    <recommendedName>
        <fullName evidence="7">BZIP domain-containing protein</fullName>
    </recommendedName>
</protein>
<keyword evidence="5" id="KW-0539">Nucleus</keyword>
<dbReference type="Proteomes" id="UP001497480">
    <property type="component" value="Unassembled WGS sequence"/>
</dbReference>
<dbReference type="AlphaFoldDB" id="A0AAV1VT63"/>
<feature type="domain" description="BZIP" evidence="7">
    <location>
        <begin position="22"/>
        <end position="85"/>
    </location>
</feature>
<organism evidence="8 9">
    <name type="scientific">Lupinus luteus</name>
    <name type="common">European yellow lupine</name>
    <dbReference type="NCBI Taxonomy" id="3873"/>
    <lineage>
        <taxon>Eukaryota</taxon>
        <taxon>Viridiplantae</taxon>
        <taxon>Streptophyta</taxon>
        <taxon>Embryophyta</taxon>
        <taxon>Tracheophyta</taxon>
        <taxon>Spermatophyta</taxon>
        <taxon>Magnoliopsida</taxon>
        <taxon>eudicotyledons</taxon>
        <taxon>Gunneridae</taxon>
        <taxon>Pentapetalae</taxon>
        <taxon>rosids</taxon>
        <taxon>fabids</taxon>
        <taxon>Fabales</taxon>
        <taxon>Fabaceae</taxon>
        <taxon>Papilionoideae</taxon>
        <taxon>50 kb inversion clade</taxon>
        <taxon>genistoids sensu lato</taxon>
        <taxon>core genistoids</taxon>
        <taxon>Genisteae</taxon>
        <taxon>Lupinus</taxon>
    </lineage>
</organism>
<dbReference type="SMART" id="SM00338">
    <property type="entry name" value="BRLZ"/>
    <property type="match status" value="1"/>
</dbReference>
<keyword evidence="3" id="KW-0238">DNA-binding</keyword>
<dbReference type="GO" id="GO:0046982">
    <property type="term" value="F:protein heterodimerization activity"/>
    <property type="evidence" value="ECO:0007669"/>
    <property type="project" value="UniProtKB-ARBA"/>
</dbReference>
<comment type="caution">
    <text evidence="8">The sequence shown here is derived from an EMBL/GenBank/DDBJ whole genome shotgun (WGS) entry which is preliminary data.</text>
</comment>
<evidence type="ECO:0000256" key="4">
    <source>
        <dbReference type="ARBA" id="ARBA00023163"/>
    </source>
</evidence>
<evidence type="ECO:0000256" key="5">
    <source>
        <dbReference type="ARBA" id="ARBA00023242"/>
    </source>
</evidence>
<keyword evidence="4" id="KW-0804">Transcription</keyword>
<dbReference type="PANTHER" id="PTHR45764">
    <property type="entry name" value="BZIP TRANSCRIPTION FACTOR 44"/>
    <property type="match status" value="1"/>
</dbReference>
<dbReference type="Gene3D" id="1.20.5.170">
    <property type="match status" value="1"/>
</dbReference>
<comment type="subcellular location">
    <subcellularLocation>
        <location evidence="1">Nucleus</location>
    </subcellularLocation>
</comment>
<dbReference type="PROSITE" id="PS50217">
    <property type="entry name" value="BZIP"/>
    <property type="match status" value="1"/>
</dbReference>